<reference evidence="1 2" key="1">
    <citation type="journal article" date="2017" name="Front. Genet.">
        <title>Draft sequencing of the heterozygous diploid genome of Satsuma (Citrus unshiu Marc.) using a hybrid assembly approach.</title>
        <authorList>
            <person name="Shimizu T."/>
            <person name="Tanizawa Y."/>
            <person name="Mochizuki T."/>
            <person name="Nagasaki H."/>
            <person name="Yoshioka T."/>
            <person name="Toyoda A."/>
            <person name="Fujiyama A."/>
            <person name="Kaminuma E."/>
            <person name="Nakamura Y."/>
        </authorList>
    </citation>
    <scope>NUCLEOTIDE SEQUENCE [LARGE SCALE GENOMIC DNA]</scope>
    <source>
        <strain evidence="2">cv. Miyagawa wase</strain>
    </source>
</reference>
<proteinExistence type="predicted"/>
<protein>
    <submittedName>
        <fullName evidence="1">Uncharacterized protein</fullName>
    </submittedName>
</protein>
<dbReference type="Proteomes" id="UP000236630">
    <property type="component" value="Unassembled WGS sequence"/>
</dbReference>
<feature type="non-terminal residue" evidence="1">
    <location>
        <position position="43"/>
    </location>
</feature>
<name>A0A2H5N099_CITUN</name>
<gene>
    <name evidence="1" type="ORF">CUMW_286830</name>
</gene>
<sequence length="43" mass="5105">METCFKLKFFNKTLSVFDNLFSLTLFHPFCFDNITSFNFKISA</sequence>
<comment type="caution">
    <text evidence="1">The sequence shown here is derived from an EMBL/GenBank/DDBJ whole genome shotgun (WGS) entry which is preliminary data.</text>
</comment>
<evidence type="ECO:0000313" key="1">
    <source>
        <dbReference type="EMBL" id="GAY33638.1"/>
    </source>
</evidence>
<dbReference type="AlphaFoldDB" id="A0A2H5N099"/>
<evidence type="ECO:0000313" key="2">
    <source>
        <dbReference type="Proteomes" id="UP000236630"/>
    </source>
</evidence>
<dbReference type="EMBL" id="BDQV01007154">
    <property type="protein sequence ID" value="GAY33638.1"/>
    <property type="molecule type" value="Genomic_DNA"/>
</dbReference>
<organism evidence="1 2">
    <name type="scientific">Citrus unshiu</name>
    <name type="common">Satsuma mandarin</name>
    <name type="synonym">Citrus nobilis var. unshiu</name>
    <dbReference type="NCBI Taxonomy" id="55188"/>
    <lineage>
        <taxon>Eukaryota</taxon>
        <taxon>Viridiplantae</taxon>
        <taxon>Streptophyta</taxon>
        <taxon>Embryophyta</taxon>
        <taxon>Tracheophyta</taxon>
        <taxon>Spermatophyta</taxon>
        <taxon>Magnoliopsida</taxon>
        <taxon>eudicotyledons</taxon>
        <taxon>Gunneridae</taxon>
        <taxon>Pentapetalae</taxon>
        <taxon>rosids</taxon>
        <taxon>malvids</taxon>
        <taxon>Sapindales</taxon>
        <taxon>Rutaceae</taxon>
        <taxon>Aurantioideae</taxon>
        <taxon>Citrus</taxon>
    </lineage>
</organism>
<keyword evidence="2" id="KW-1185">Reference proteome</keyword>
<accession>A0A2H5N099</accession>